<reference evidence="3 4" key="1">
    <citation type="journal article" date="2016" name="Nat. Commun.">
        <title>Thousands of microbial genomes shed light on interconnected biogeochemical processes in an aquifer system.</title>
        <authorList>
            <person name="Anantharaman K."/>
            <person name="Brown C.T."/>
            <person name="Hug L.A."/>
            <person name="Sharon I."/>
            <person name="Castelle C.J."/>
            <person name="Probst A.J."/>
            <person name="Thomas B.C."/>
            <person name="Singh A."/>
            <person name="Wilkins M.J."/>
            <person name="Karaoz U."/>
            <person name="Brodie E.L."/>
            <person name="Williams K.H."/>
            <person name="Hubbard S.S."/>
            <person name="Banfield J.F."/>
        </authorList>
    </citation>
    <scope>NUCLEOTIDE SEQUENCE [LARGE SCALE GENOMIC DNA]</scope>
</reference>
<comment type="cofactor">
    <cofactor evidence="2">
        <name>Zn(2+)</name>
        <dbReference type="ChEBI" id="CHEBI:29105"/>
    </cofactor>
    <text evidence="2">Binds 2 Zn(2+) ions per subunit. One is catalytic and the other provides a structural contribution.</text>
</comment>
<dbReference type="InterPro" id="IPR000771">
    <property type="entry name" value="FBA_II"/>
</dbReference>
<dbReference type="InterPro" id="IPR050246">
    <property type="entry name" value="Class_II_FBP_aldolase"/>
</dbReference>
<evidence type="ECO:0000256" key="2">
    <source>
        <dbReference type="PIRSR" id="PIRSR001359-3"/>
    </source>
</evidence>
<dbReference type="GO" id="GO:0008270">
    <property type="term" value="F:zinc ion binding"/>
    <property type="evidence" value="ECO:0007669"/>
    <property type="project" value="InterPro"/>
</dbReference>
<dbReference type="Pfam" id="PF01116">
    <property type="entry name" value="F_bP_aldolase"/>
    <property type="match status" value="1"/>
</dbReference>
<evidence type="ECO:0000313" key="3">
    <source>
        <dbReference type="EMBL" id="OGD66467.1"/>
    </source>
</evidence>
<feature type="binding site" evidence="2">
    <location>
        <position position="102"/>
    </location>
    <ligand>
        <name>Zn(2+)</name>
        <dbReference type="ChEBI" id="CHEBI:29105"/>
        <label>2</label>
    </ligand>
</feature>
<dbReference type="PANTHER" id="PTHR30304:SF0">
    <property type="entry name" value="D-TAGATOSE-1,6-BISPHOSPHATE ALDOLASE SUBUNIT GATY-RELATED"/>
    <property type="match status" value="1"/>
</dbReference>
<accession>A0A1F5EGB9</accession>
<dbReference type="GO" id="GO:0005975">
    <property type="term" value="P:carbohydrate metabolic process"/>
    <property type="evidence" value="ECO:0007669"/>
    <property type="project" value="InterPro"/>
</dbReference>
<keyword evidence="2" id="KW-0862">Zinc</keyword>
<dbReference type="Gene3D" id="3.20.20.70">
    <property type="entry name" value="Aldolase class I"/>
    <property type="match status" value="1"/>
</dbReference>
<dbReference type="PIRSF" id="PIRSF001359">
    <property type="entry name" value="F_bP_aldolase_II"/>
    <property type="match status" value="1"/>
</dbReference>
<dbReference type="SUPFAM" id="SSF51569">
    <property type="entry name" value="Aldolase"/>
    <property type="match status" value="1"/>
</dbReference>
<feature type="binding site" evidence="2">
    <location>
        <position position="134"/>
    </location>
    <ligand>
        <name>Zn(2+)</name>
        <dbReference type="ChEBI" id="CHEBI:29105"/>
        <label>2</label>
    </ligand>
</feature>
<dbReference type="Proteomes" id="UP000186029">
    <property type="component" value="Unassembled WGS sequence"/>
</dbReference>
<dbReference type="EMBL" id="MFAC01000031">
    <property type="protein sequence ID" value="OGD66467.1"/>
    <property type="molecule type" value="Genomic_DNA"/>
</dbReference>
<feature type="binding site" evidence="2">
    <location>
        <position position="81"/>
    </location>
    <ligand>
        <name>Zn(2+)</name>
        <dbReference type="ChEBI" id="CHEBI:29105"/>
        <label>1</label>
        <note>catalytic</note>
    </ligand>
</feature>
<dbReference type="InterPro" id="IPR013785">
    <property type="entry name" value="Aldolase_TIM"/>
</dbReference>
<dbReference type="PANTHER" id="PTHR30304">
    <property type="entry name" value="D-TAGATOSE-1,6-BISPHOSPHATE ALDOLASE"/>
    <property type="match status" value="1"/>
</dbReference>
<dbReference type="NCBIfam" id="TIGR00167">
    <property type="entry name" value="cbbA"/>
    <property type="match status" value="1"/>
</dbReference>
<dbReference type="AlphaFoldDB" id="A0A1F5EGB9"/>
<name>A0A1F5EGB9_9BACT</name>
<protein>
    <submittedName>
        <fullName evidence="3">Tagatose-bisphosphate aldolase</fullName>
    </submittedName>
</protein>
<dbReference type="STRING" id="1797580.A2Z61_00360"/>
<feature type="active site" description="Proton donor" evidence="1">
    <location>
        <position position="80"/>
    </location>
</feature>
<sequence>MKTLREIINEADSEKTAIGHFNISDTEMLKGVFVAARNLNKPIIIGVSEGERDFIGIHQIAAFIKSLREEYNFPIFLNADHTYSFERVKEAIDAGYDAVIFDGAKLPFEENLEITKKCVEYAKSVSPNILVEGELGYIGKSSKLLDEIPEDVEITDEHLTMAEEIEQFVKKTGIDLIAPAVGNLHGMLKHMKNPNLNIKRIKELREASGVPMVLHGGSGVSDDDFVKAIDAGISVIHISTEIRAVYKNGIKTALQEDTDEIAPYRYMKDAVHNVEKIVKQRLMLFNKT</sequence>
<feature type="binding site" evidence="2">
    <location>
        <position position="215"/>
    </location>
    <ligand>
        <name>Zn(2+)</name>
        <dbReference type="ChEBI" id="CHEBI:29105"/>
        <label>1</label>
        <note>catalytic</note>
    </ligand>
</feature>
<comment type="caution">
    <text evidence="3">The sequence shown here is derived from an EMBL/GenBank/DDBJ whole genome shotgun (WGS) entry which is preliminary data.</text>
</comment>
<proteinExistence type="predicted"/>
<feature type="binding site" evidence="2">
    <location>
        <position position="185"/>
    </location>
    <ligand>
        <name>Zn(2+)</name>
        <dbReference type="ChEBI" id="CHEBI:29105"/>
        <label>1</label>
        <note>catalytic</note>
    </ligand>
</feature>
<dbReference type="GO" id="GO:0016832">
    <property type="term" value="F:aldehyde-lyase activity"/>
    <property type="evidence" value="ECO:0007669"/>
    <property type="project" value="InterPro"/>
</dbReference>
<gene>
    <name evidence="3" type="ORF">A2Z61_00360</name>
</gene>
<evidence type="ECO:0000256" key="1">
    <source>
        <dbReference type="PIRSR" id="PIRSR001359-1"/>
    </source>
</evidence>
<evidence type="ECO:0000313" key="4">
    <source>
        <dbReference type="Proteomes" id="UP000186029"/>
    </source>
</evidence>
<keyword evidence="2" id="KW-0479">Metal-binding</keyword>
<organism evidence="3 4">
    <name type="scientific">Candidatus Campbellbacteria bacterium RIFCSPLOWO2_02_35_12</name>
    <dbReference type="NCBI Taxonomy" id="1797580"/>
    <lineage>
        <taxon>Bacteria</taxon>
        <taxon>Candidatus Campbelliibacteriota</taxon>
    </lineage>
</organism>